<reference evidence="12" key="1">
    <citation type="journal article" date="2021" name="Evol. Appl.">
        <title>The genome of the Pyrenean desman and the effects of bottlenecks and inbreeding on the genomic landscape of an endangered species.</title>
        <authorList>
            <person name="Escoda L."/>
            <person name="Castresana J."/>
        </authorList>
    </citation>
    <scope>NUCLEOTIDE SEQUENCE</scope>
    <source>
        <strain evidence="12">IBE-C5619</strain>
    </source>
</reference>
<dbReference type="InterPro" id="IPR000601">
    <property type="entry name" value="PKD_dom"/>
</dbReference>
<feature type="transmembrane region" description="Helical" evidence="10">
    <location>
        <begin position="575"/>
        <end position="596"/>
    </location>
</feature>
<dbReference type="Pfam" id="PF00801">
    <property type="entry name" value="PKD"/>
    <property type="match status" value="1"/>
</dbReference>
<evidence type="ECO:0000256" key="8">
    <source>
        <dbReference type="ARBA" id="ARBA00067649"/>
    </source>
</evidence>
<dbReference type="OrthoDB" id="8510435at2759"/>
<keyword evidence="7" id="KW-0325">Glycoprotein</keyword>
<evidence type="ECO:0000256" key="2">
    <source>
        <dbReference type="ARBA" id="ARBA00022692"/>
    </source>
</evidence>
<protein>
    <recommendedName>
        <fullName evidence="8">Transmembrane protein 130</fullName>
    </recommendedName>
</protein>
<comment type="caution">
    <text evidence="12">The sequence shown here is derived from an EMBL/GenBank/DDBJ whole genome shotgun (WGS) entry which is preliminary data.</text>
</comment>
<dbReference type="InterPro" id="IPR035986">
    <property type="entry name" value="PKD_dom_sf"/>
</dbReference>
<dbReference type="PANTHER" id="PTHR11861">
    <property type="entry name" value="MELANOCYTE PROTEIN PMEL 17-RELATED"/>
    <property type="match status" value="1"/>
</dbReference>
<dbReference type="InterPro" id="IPR046846">
    <property type="entry name" value="PKAT_KLD"/>
</dbReference>
<comment type="subcellular location">
    <subcellularLocation>
        <location evidence="1">Golgi apparatus membrane</location>
        <topology evidence="1">Single-pass type I membrane protein</topology>
    </subcellularLocation>
</comment>
<keyword evidence="2 10" id="KW-0812">Transmembrane</keyword>
<dbReference type="InterPro" id="IPR013783">
    <property type="entry name" value="Ig-like_fold"/>
</dbReference>
<dbReference type="InterPro" id="IPR045219">
    <property type="entry name" value="PKAT"/>
</dbReference>
<organism evidence="12 13">
    <name type="scientific">Galemys pyrenaicus</name>
    <name type="common">Iberian desman</name>
    <name type="synonym">Pyrenean desman</name>
    <dbReference type="NCBI Taxonomy" id="202257"/>
    <lineage>
        <taxon>Eukaryota</taxon>
        <taxon>Metazoa</taxon>
        <taxon>Chordata</taxon>
        <taxon>Craniata</taxon>
        <taxon>Vertebrata</taxon>
        <taxon>Euteleostomi</taxon>
        <taxon>Mammalia</taxon>
        <taxon>Eutheria</taxon>
        <taxon>Laurasiatheria</taxon>
        <taxon>Eulipotyphla</taxon>
        <taxon>Talpidae</taxon>
        <taxon>Galemys</taxon>
    </lineage>
</organism>
<dbReference type="SUPFAM" id="SSF49299">
    <property type="entry name" value="PKD domain"/>
    <property type="match status" value="2"/>
</dbReference>
<evidence type="ECO:0000313" key="12">
    <source>
        <dbReference type="EMBL" id="KAG8513623.1"/>
    </source>
</evidence>
<dbReference type="EMBL" id="JAGFMF010011768">
    <property type="protein sequence ID" value="KAG8513623.1"/>
    <property type="molecule type" value="Genomic_DNA"/>
</dbReference>
<evidence type="ECO:0000256" key="5">
    <source>
        <dbReference type="ARBA" id="ARBA00023034"/>
    </source>
</evidence>
<gene>
    <name evidence="12" type="ORF">J0S82_012936</name>
</gene>
<dbReference type="GO" id="GO:0000139">
    <property type="term" value="C:Golgi membrane"/>
    <property type="evidence" value="ECO:0007669"/>
    <property type="project" value="UniProtKB-SubCell"/>
</dbReference>
<name>A0A8J6DPI3_GALPY</name>
<accession>A0A8J6DPI3</accession>
<keyword evidence="13" id="KW-1185">Reference proteome</keyword>
<dbReference type="Pfam" id="PF20433">
    <property type="entry name" value="PKAT_KLD"/>
    <property type="match status" value="1"/>
</dbReference>
<keyword evidence="4 10" id="KW-1133">Transmembrane helix</keyword>
<dbReference type="FunFam" id="2.60.40.10:FF:000668">
    <property type="entry name" value="transmembrane protein 130 isoform X2"/>
    <property type="match status" value="1"/>
</dbReference>
<evidence type="ECO:0000256" key="9">
    <source>
        <dbReference type="SAM" id="MobiDB-lite"/>
    </source>
</evidence>
<evidence type="ECO:0000256" key="1">
    <source>
        <dbReference type="ARBA" id="ARBA00004614"/>
    </source>
</evidence>
<keyword evidence="5" id="KW-0333">Golgi apparatus</keyword>
<keyword evidence="3" id="KW-0732">Signal</keyword>
<dbReference type="CDD" id="cd00146">
    <property type="entry name" value="PKD"/>
    <property type="match status" value="1"/>
</dbReference>
<evidence type="ECO:0000256" key="10">
    <source>
        <dbReference type="SAM" id="Phobius"/>
    </source>
</evidence>
<dbReference type="Proteomes" id="UP000700334">
    <property type="component" value="Unassembled WGS sequence"/>
</dbReference>
<feature type="domain" description="PKD" evidence="11">
    <location>
        <begin position="346"/>
        <end position="379"/>
    </location>
</feature>
<proteinExistence type="predicted"/>
<keyword evidence="6 10" id="KW-0472">Membrane</keyword>
<feature type="region of interest" description="Disordered" evidence="9">
    <location>
        <begin position="42"/>
        <end position="77"/>
    </location>
</feature>
<dbReference type="AlphaFoldDB" id="A0A8J6DPI3"/>
<evidence type="ECO:0000256" key="4">
    <source>
        <dbReference type="ARBA" id="ARBA00022989"/>
    </source>
</evidence>
<sequence length="658" mass="71907">GEDEQRRARTFPASLCGAREKRPLPLGGAVVGSGSCSFGRRDGRGRVAAPQPHPLARLPPALSPGQGGRRPLRQAAEGEGEIGARGALQNPVPSPFSPLPRSRLATGGVTPLLLGSCFHRQTRPPRRTAHGDQGNHRTAWGPLRPAALLIPIPLATDLPADVHPVFFTADAGVAISMQPPACLALANAPGLGDGQEGGLYELRLTTDGPATTGTEVSITASLVASDNGSLVLPSDTHSYHFRWIHTPLLLTGKTDEALSSTIRAVGNAPGDFPVSVWVTAANCWMCRPVARSFLVLPITEFLVGKLVVTQNTSLPWPSSYLTKTVLKVSFLLHDPRNFFKTASFLYSWDFGDGTQMVTADPDVYYNYSNTGTFTVKLKVVVEWEQAKPDGGKGILQKTGDFSTTVKLQETLQGIQVLGPTLIQTFQKMTVTLNFLGRRLGLLHPLMDHSSGLFWNHLPCDSPKLCFPGGQREGTESWGCWHQRRTWSAHTAEPCLKNASFPYSPPLTVCWRLKPECLPLEEGECHSVSVANTAYNLTHIFRDPGDYCFSIRAENVISRTHQYHRIQVWPSNLQPAVFAFPCATLITMMLAFLLYVGMRNNSQQKDMVENPEPSSGPRCCCQVCCGPFALESPSEYLEVVRENQCLLPPLYKSVKMYTV</sequence>
<evidence type="ECO:0000313" key="13">
    <source>
        <dbReference type="Proteomes" id="UP000700334"/>
    </source>
</evidence>
<dbReference type="PANTHER" id="PTHR11861:SF10">
    <property type="entry name" value="TRANSMEMBRANE PROTEIN 130"/>
    <property type="match status" value="1"/>
</dbReference>
<feature type="non-terminal residue" evidence="12">
    <location>
        <position position="1"/>
    </location>
</feature>
<dbReference type="PROSITE" id="PS50093">
    <property type="entry name" value="PKD"/>
    <property type="match status" value="1"/>
</dbReference>
<evidence type="ECO:0000256" key="3">
    <source>
        <dbReference type="ARBA" id="ARBA00022729"/>
    </source>
</evidence>
<dbReference type="Gene3D" id="2.60.40.10">
    <property type="entry name" value="Immunoglobulins"/>
    <property type="match status" value="1"/>
</dbReference>
<dbReference type="GO" id="GO:0005886">
    <property type="term" value="C:plasma membrane"/>
    <property type="evidence" value="ECO:0007669"/>
    <property type="project" value="TreeGrafter"/>
</dbReference>
<evidence type="ECO:0000259" key="11">
    <source>
        <dbReference type="PROSITE" id="PS50093"/>
    </source>
</evidence>
<evidence type="ECO:0000256" key="6">
    <source>
        <dbReference type="ARBA" id="ARBA00023136"/>
    </source>
</evidence>
<evidence type="ECO:0000256" key="7">
    <source>
        <dbReference type="ARBA" id="ARBA00023180"/>
    </source>
</evidence>